<dbReference type="Gene3D" id="3.40.50.1820">
    <property type="entry name" value="alpha/beta hydrolase"/>
    <property type="match status" value="1"/>
</dbReference>
<dbReference type="EMBL" id="JSWE01000124">
    <property type="protein sequence ID" value="KIE05102.1"/>
    <property type="molecule type" value="Genomic_DNA"/>
</dbReference>
<name>A0A0C1MSR1_9RICK</name>
<evidence type="ECO:0000313" key="3">
    <source>
        <dbReference type="Proteomes" id="UP000031258"/>
    </source>
</evidence>
<protein>
    <recommendedName>
        <fullName evidence="1">Fungal lipase-type domain-containing protein</fullName>
    </recommendedName>
</protein>
<evidence type="ECO:0000313" key="2">
    <source>
        <dbReference type="EMBL" id="KIE05102.1"/>
    </source>
</evidence>
<organism evidence="2 3">
    <name type="scientific">Candidatus Jidaibacter acanthamoebae</name>
    <dbReference type="NCBI Taxonomy" id="86105"/>
    <lineage>
        <taxon>Bacteria</taxon>
        <taxon>Pseudomonadati</taxon>
        <taxon>Pseudomonadota</taxon>
        <taxon>Alphaproteobacteria</taxon>
        <taxon>Rickettsiales</taxon>
        <taxon>Candidatus Midichloriaceae</taxon>
        <taxon>Candidatus Jidaibacter</taxon>
    </lineage>
</organism>
<dbReference type="PATRIC" id="fig|86105.3.peg.1272"/>
<dbReference type="InterPro" id="IPR029058">
    <property type="entry name" value="AB_hydrolase_fold"/>
</dbReference>
<gene>
    <name evidence="2" type="ORF">NF27_EY01980</name>
</gene>
<dbReference type="GO" id="GO:0006629">
    <property type="term" value="P:lipid metabolic process"/>
    <property type="evidence" value="ECO:0007669"/>
    <property type="project" value="InterPro"/>
</dbReference>
<dbReference type="STRING" id="86105.NF27_EY01980"/>
<evidence type="ECO:0000259" key="1">
    <source>
        <dbReference type="Pfam" id="PF01764"/>
    </source>
</evidence>
<proteinExistence type="predicted"/>
<sequence>MKWGLMNNYQLAQFSAAAYTKNSSKYENGEWKKLLTSDEVSASKSGFYGTAYINETSKEVVIANSGTNFNVFGLGWLSKFDFSVPIDFVKDLYSDTQLFFGYVPNQFTYGADKFTDAVIKQLGNEAHDYTFTTTGHSLGAVLSNLENAKLTSLGYQVSSVNIDSPGSKPILENYIQDNNLKLGCDNLDITTFNAPKHLANSVHDEVGNVYEFTMPYTNSSIFGSIMETIYNHQFRNIITKAFDKDSGDFIEYEMVNDELVYFVENNAGFEVA</sequence>
<comment type="caution">
    <text evidence="2">The sequence shown here is derived from an EMBL/GenBank/DDBJ whole genome shotgun (WGS) entry which is preliminary data.</text>
</comment>
<dbReference type="Proteomes" id="UP000031258">
    <property type="component" value="Unassembled WGS sequence"/>
</dbReference>
<accession>A0A0C1MSR1</accession>
<feature type="domain" description="Fungal lipase-type" evidence="1">
    <location>
        <begin position="111"/>
        <end position="154"/>
    </location>
</feature>
<reference evidence="2 3" key="1">
    <citation type="submission" date="2014-11" db="EMBL/GenBank/DDBJ databases">
        <title>A Rickettsiales Symbiont of Amoebae With Ancient Features.</title>
        <authorList>
            <person name="Schulz F."/>
            <person name="Martijn J."/>
            <person name="Wascher F."/>
            <person name="Kostanjsek R."/>
            <person name="Ettema T.J."/>
            <person name="Horn M."/>
        </authorList>
    </citation>
    <scope>NUCLEOTIDE SEQUENCE [LARGE SCALE GENOMIC DNA]</scope>
    <source>
        <strain evidence="2 3">UWC36</strain>
    </source>
</reference>
<dbReference type="AlphaFoldDB" id="A0A0C1MSR1"/>
<dbReference type="InterPro" id="IPR002921">
    <property type="entry name" value="Fungal_lipase-type"/>
</dbReference>
<keyword evidence="3" id="KW-1185">Reference proteome</keyword>
<dbReference type="Pfam" id="PF01764">
    <property type="entry name" value="Lipase_3"/>
    <property type="match status" value="1"/>
</dbReference>
<dbReference type="SUPFAM" id="SSF53474">
    <property type="entry name" value="alpha/beta-Hydrolases"/>
    <property type="match status" value="1"/>
</dbReference>